<dbReference type="AlphaFoldDB" id="A0AA92HB37"/>
<dbReference type="RefSeq" id="WP_116491973.1">
    <property type="nucleotide sequence ID" value="NZ_QDFR01000001.1"/>
</dbReference>
<feature type="transmembrane region" description="Helical" evidence="1">
    <location>
        <begin position="70"/>
        <end position="88"/>
    </location>
</feature>
<accession>A0AA92HB37</accession>
<evidence type="ECO:0000256" key="1">
    <source>
        <dbReference type="SAM" id="Phobius"/>
    </source>
</evidence>
<feature type="transmembrane region" description="Helical" evidence="1">
    <location>
        <begin position="132"/>
        <end position="150"/>
    </location>
</feature>
<dbReference type="InterPro" id="IPR037185">
    <property type="entry name" value="EmrE-like"/>
</dbReference>
<evidence type="ECO:0000313" key="4">
    <source>
        <dbReference type="Proteomes" id="UP000244335"/>
    </source>
</evidence>
<dbReference type="Gene3D" id="1.10.3730.20">
    <property type="match status" value="1"/>
</dbReference>
<feature type="transmembrane region" description="Helical" evidence="1">
    <location>
        <begin position="269"/>
        <end position="288"/>
    </location>
</feature>
<dbReference type="PANTHER" id="PTHR22911:SF103">
    <property type="entry name" value="BLR2811 PROTEIN"/>
    <property type="match status" value="1"/>
</dbReference>
<keyword evidence="1" id="KW-0812">Transmembrane</keyword>
<protein>
    <recommendedName>
        <fullName evidence="2">EamA domain-containing protein</fullName>
    </recommendedName>
</protein>
<keyword evidence="1" id="KW-0472">Membrane</keyword>
<sequence>MSNETIIPSTPREGPAAPQCLHAREETAAPPGVTITREKTALGIVLVCGSYMMYSMHYATMAWMGDLFGVWQLIFIRSFVMVLGALVIKPAACREVIKSPYKWATALRALFQIACTFCFFAAAKLMPLGQVTTLYATAPLIIVVLSIPILGEKVGRASWAAVVMGMIGTVIAANPAGSLNLAPTLLAFASGLFWALTVVYTRKAATRESTQAQLLTTGLVFCLVSGLLMDWTMPASWFEIGMCAILGIEIVLAQMLFLEGYRLAPASLLAPLEYQSLVWVSILGFLMFGDVPTLQTVMGATLIVSAGLLLTLYGNRRKPAMAWIRPRRSEADRGSERGRSAACRHR</sequence>
<keyword evidence="1" id="KW-1133">Transmembrane helix</keyword>
<feature type="transmembrane region" description="Helical" evidence="1">
    <location>
        <begin position="212"/>
        <end position="229"/>
    </location>
</feature>
<dbReference type="InterPro" id="IPR000620">
    <property type="entry name" value="EamA_dom"/>
</dbReference>
<feature type="transmembrane region" description="Helical" evidence="1">
    <location>
        <begin position="235"/>
        <end position="257"/>
    </location>
</feature>
<evidence type="ECO:0000259" key="2">
    <source>
        <dbReference type="Pfam" id="PF00892"/>
    </source>
</evidence>
<feature type="transmembrane region" description="Helical" evidence="1">
    <location>
        <begin position="181"/>
        <end position="200"/>
    </location>
</feature>
<feature type="transmembrane region" description="Helical" evidence="1">
    <location>
        <begin position="109"/>
        <end position="126"/>
    </location>
</feature>
<gene>
    <name evidence="3" type="ORF">DC430_05180</name>
</gene>
<organism evidence="3 4">
    <name type="scientific">Rhizobium rhizogenes</name>
    <name type="common">Agrobacterium rhizogenes</name>
    <dbReference type="NCBI Taxonomy" id="359"/>
    <lineage>
        <taxon>Bacteria</taxon>
        <taxon>Pseudomonadati</taxon>
        <taxon>Pseudomonadota</taxon>
        <taxon>Alphaproteobacteria</taxon>
        <taxon>Hyphomicrobiales</taxon>
        <taxon>Rhizobiaceae</taxon>
        <taxon>Rhizobium/Agrobacterium group</taxon>
        <taxon>Rhizobium</taxon>
    </lineage>
</organism>
<dbReference type="PANTHER" id="PTHR22911">
    <property type="entry name" value="ACYL-MALONYL CONDENSING ENZYME-RELATED"/>
    <property type="match status" value="1"/>
</dbReference>
<dbReference type="GO" id="GO:0016020">
    <property type="term" value="C:membrane"/>
    <property type="evidence" value="ECO:0007669"/>
    <property type="project" value="InterPro"/>
</dbReference>
<feature type="domain" description="EamA" evidence="2">
    <location>
        <begin position="185"/>
        <end position="310"/>
    </location>
</feature>
<dbReference type="EMBL" id="QDFR01000001">
    <property type="protein sequence ID" value="PVE57124.1"/>
    <property type="molecule type" value="Genomic_DNA"/>
</dbReference>
<evidence type="ECO:0000313" key="3">
    <source>
        <dbReference type="EMBL" id="PVE57124.1"/>
    </source>
</evidence>
<name>A0AA92HB37_RHIRH</name>
<proteinExistence type="predicted"/>
<feature type="transmembrane region" description="Helical" evidence="1">
    <location>
        <begin position="41"/>
        <end position="64"/>
    </location>
</feature>
<dbReference type="SUPFAM" id="SSF103481">
    <property type="entry name" value="Multidrug resistance efflux transporter EmrE"/>
    <property type="match status" value="2"/>
</dbReference>
<feature type="transmembrane region" description="Helical" evidence="1">
    <location>
        <begin position="157"/>
        <end position="175"/>
    </location>
</feature>
<reference evidence="3 4" key="1">
    <citation type="submission" date="2018-04" db="EMBL/GenBank/DDBJ databases">
        <authorList>
            <person name="Hagen T."/>
        </authorList>
    </citation>
    <scope>NUCLEOTIDE SEQUENCE [LARGE SCALE GENOMIC DNA]</scope>
    <source>
        <strain evidence="3 4">TPD7009</strain>
    </source>
</reference>
<dbReference type="Proteomes" id="UP000244335">
    <property type="component" value="Unassembled WGS sequence"/>
</dbReference>
<comment type="caution">
    <text evidence="3">The sequence shown here is derived from an EMBL/GenBank/DDBJ whole genome shotgun (WGS) entry which is preliminary data.</text>
</comment>
<feature type="transmembrane region" description="Helical" evidence="1">
    <location>
        <begin position="294"/>
        <end position="313"/>
    </location>
</feature>
<feature type="domain" description="EamA" evidence="2">
    <location>
        <begin position="42"/>
        <end position="171"/>
    </location>
</feature>
<dbReference type="Pfam" id="PF00892">
    <property type="entry name" value="EamA"/>
    <property type="match status" value="2"/>
</dbReference>